<accession>A0ABY6P6S5</accession>
<feature type="region of interest" description="Disordered" evidence="1">
    <location>
        <begin position="78"/>
        <end position="102"/>
    </location>
</feature>
<feature type="compositionally biased region" description="Pro residues" evidence="1">
    <location>
        <begin position="1"/>
        <end position="11"/>
    </location>
</feature>
<name>A0ABY6P6S5_9ACTN</name>
<keyword evidence="3" id="KW-1185">Reference proteome</keyword>
<proteinExistence type="predicted"/>
<dbReference type="Proteomes" id="UP001164959">
    <property type="component" value="Chromosome"/>
</dbReference>
<gene>
    <name evidence="2" type="ORF">OJ254_02075</name>
</gene>
<dbReference type="EMBL" id="CP110636">
    <property type="protein sequence ID" value="UZJ29489.1"/>
    <property type="molecule type" value="Genomic_DNA"/>
</dbReference>
<evidence type="ECO:0000256" key="1">
    <source>
        <dbReference type="SAM" id="MobiDB-lite"/>
    </source>
</evidence>
<reference evidence="2" key="1">
    <citation type="submission" date="2022-11" db="EMBL/GenBank/DDBJ databases">
        <title>Identification and genomic analyses of a novel endophytic actinobacterium Streptomyces endophytica sp. nov. with potential for biocontrol of Yam anthracnose.</title>
        <authorList>
            <person name="Huang X."/>
        </authorList>
    </citation>
    <scope>NUCLEOTIDE SEQUENCE</scope>
    <source>
        <strain evidence="2">HNM0140</strain>
    </source>
</reference>
<evidence type="ECO:0000313" key="2">
    <source>
        <dbReference type="EMBL" id="UZJ29489.1"/>
    </source>
</evidence>
<evidence type="ECO:0000313" key="3">
    <source>
        <dbReference type="Proteomes" id="UP001164959"/>
    </source>
</evidence>
<dbReference type="RefSeq" id="WP_265361003.1">
    <property type="nucleotide sequence ID" value="NZ_CP110636.1"/>
</dbReference>
<feature type="region of interest" description="Disordered" evidence="1">
    <location>
        <begin position="1"/>
        <end position="36"/>
    </location>
</feature>
<protein>
    <recommendedName>
        <fullName evidence="4">Transposase</fullName>
    </recommendedName>
</protein>
<organism evidence="2 3">
    <name type="scientific">Streptomyces endophytica</name>
    <dbReference type="NCBI Taxonomy" id="2991496"/>
    <lineage>
        <taxon>Bacteria</taxon>
        <taxon>Bacillati</taxon>
        <taxon>Actinomycetota</taxon>
        <taxon>Actinomycetes</taxon>
        <taxon>Kitasatosporales</taxon>
        <taxon>Streptomycetaceae</taxon>
        <taxon>Streptomyces</taxon>
    </lineage>
</organism>
<sequence>MRPGPPAPRPNTSPSSPAPAISGYGSRPLPAREQREAGLNALVETARDLTLPYTLHALLKVITRRARLLLHVDMSYISFPTETDGDPAATSTYTPRTARPPR</sequence>
<evidence type="ECO:0008006" key="4">
    <source>
        <dbReference type="Google" id="ProtNLM"/>
    </source>
</evidence>